<gene>
    <name evidence="3" type="ORF">HID58_027165</name>
</gene>
<feature type="domain" description="Reverse transcriptase zinc-binding" evidence="2">
    <location>
        <begin position="61"/>
        <end position="110"/>
    </location>
</feature>
<dbReference type="InterPro" id="IPR002156">
    <property type="entry name" value="RNaseH_domain"/>
</dbReference>
<feature type="non-terminal residue" evidence="3">
    <location>
        <position position="1"/>
    </location>
</feature>
<protein>
    <recommendedName>
        <fullName evidence="5">RNase H type-1 domain-containing protein</fullName>
    </recommendedName>
</protein>
<reference evidence="3 4" key="1">
    <citation type="submission" date="2021-05" db="EMBL/GenBank/DDBJ databases">
        <title>Genome Assembly of Synthetic Allotetraploid Brassica napus Reveals Homoeologous Exchanges between Subgenomes.</title>
        <authorList>
            <person name="Davis J.T."/>
        </authorList>
    </citation>
    <scope>NUCLEOTIDE SEQUENCE [LARGE SCALE GENOMIC DNA]</scope>
    <source>
        <strain evidence="4">cv. Da-Ae</strain>
        <tissue evidence="3">Seedling</tissue>
    </source>
</reference>
<proteinExistence type="predicted"/>
<feature type="domain" description="RNase H type-1" evidence="1">
    <location>
        <begin position="157"/>
        <end position="242"/>
    </location>
</feature>
<dbReference type="InterPro" id="IPR036397">
    <property type="entry name" value="RNaseH_sf"/>
</dbReference>
<dbReference type="Pfam" id="PF13456">
    <property type="entry name" value="RVT_3"/>
    <property type="match status" value="1"/>
</dbReference>
<evidence type="ECO:0000259" key="2">
    <source>
        <dbReference type="Pfam" id="PF13966"/>
    </source>
</evidence>
<dbReference type="PANTHER" id="PTHR47074">
    <property type="entry name" value="BNAC02G40300D PROTEIN"/>
    <property type="match status" value="1"/>
</dbReference>
<evidence type="ECO:0008006" key="5">
    <source>
        <dbReference type="Google" id="ProtNLM"/>
    </source>
</evidence>
<dbReference type="Gene3D" id="3.30.420.10">
    <property type="entry name" value="Ribonuclease H-like superfamily/Ribonuclease H"/>
    <property type="match status" value="1"/>
</dbReference>
<dbReference type="InterPro" id="IPR044730">
    <property type="entry name" value="RNase_H-like_dom_plant"/>
</dbReference>
<keyword evidence="4" id="KW-1185">Reference proteome</keyword>
<dbReference type="Pfam" id="PF13966">
    <property type="entry name" value="zf-RVT"/>
    <property type="match status" value="1"/>
</dbReference>
<dbReference type="InterPro" id="IPR012337">
    <property type="entry name" value="RNaseH-like_sf"/>
</dbReference>
<dbReference type="InterPro" id="IPR052929">
    <property type="entry name" value="RNase_H-like_EbsB-rel"/>
</dbReference>
<organism evidence="3 4">
    <name type="scientific">Brassica napus</name>
    <name type="common">Rape</name>
    <dbReference type="NCBI Taxonomy" id="3708"/>
    <lineage>
        <taxon>Eukaryota</taxon>
        <taxon>Viridiplantae</taxon>
        <taxon>Streptophyta</taxon>
        <taxon>Embryophyta</taxon>
        <taxon>Tracheophyta</taxon>
        <taxon>Spermatophyta</taxon>
        <taxon>Magnoliopsida</taxon>
        <taxon>eudicotyledons</taxon>
        <taxon>Gunneridae</taxon>
        <taxon>Pentapetalae</taxon>
        <taxon>rosids</taxon>
        <taxon>malvids</taxon>
        <taxon>Brassicales</taxon>
        <taxon>Brassicaceae</taxon>
        <taxon>Brassiceae</taxon>
        <taxon>Brassica</taxon>
    </lineage>
</organism>
<evidence type="ECO:0000313" key="4">
    <source>
        <dbReference type="Proteomes" id="UP000824890"/>
    </source>
</evidence>
<dbReference type="SUPFAM" id="SSF53098">
    <property type="entry name" value="Ribonuclease H-like"/>
    <property type="match status" value="1"/>
</dbReference>
<dbReference type="InterPro" id="IPR026960">
    <property type="entry name" value="RVT-Znf"/>
</dbReference>
<name>A0ABQ8CQZ3_BRANA</name>
<dbReference type="PANTHER" id="PTHR47074:SF49">
    <property type="entry name" value="POLYNUCLEOTIDYL TRANSFERASE, RIBONUCLEASE H-LIKE SUPERFAMILY PROTEIN"/>
    <property type="match status" value="1"/>
</dbReference>
<comment type="caution">
    <text evidence="3">The sequence shown here is derived from an EMBL/GenBank/DDBJ whole genome shotgun (WGS) entry which is preliminary data.</text>
</comment>
<sequence length="249" mass="29079">LREKGEKRREYTQSWEEQEIQLEPYDISDQLLNKIPKLRLIRNIILFYFLATNEIEFREPFLWKTAQEALPLGENREKRRMFDHTACTFCGDRETAIHLFALCPFISKIWDLVPLQHRPTFAANRSVLMRRGAKHKNNGRDHQRPSFYQGSKTEEFVMSPLIAEAIAIRQALEEARNMGVTNLLVNSDSQILMRIIQKKDFIKELIGILQDLYELSCCFSSIFFSFIPRGKNSLTDSVAKHALYAFSSN</sequence>
<dbReference type="CDD" id="cd06222">
    <property type="entry name" value="RNase_H_like"/>
    <property type="match status" value="1"/>
</dbReference>
<evidence type="ECO:0000313" key="3">
    <source>
        <dbReference type="EMBL" id="KAH0919505.1"/>
    </source>
</evidence>
<dbReference type="EMBL" id="JAGKQM010000007">
    <property type="protein sequence ID" value="KAH0919505.1"/>
    <property type="molecule type" value="Genomic_DNA"/>
</dbReference>
<dbReference type="Proteomes" id="UP000824890">
    <property type="component" value="Unassembled WGS sequence"/>
</dbReference>
<evidence type="ECO:0000259" key="1">
    <source>
        <dbReference type="Pfam" id="PF13456"/>
    </source>
</evidence>
<accession>A0ABQ8CQZ3</accession>